<evidence type="ECO:0000313" key="10">
    <source>
        <dbReference type="Proteomes" id="UP000675940"/>
    </source>
</evidence>
<comment type="caution">
    <text evidence="9">The sequence shown here is derived from an EMBL/GenBank/DDBJ whole genome shotgun (WGS) entry which is preliminary data.</text>
</comment>
<dbReference type="EMBL" id="JAGISH010000002">
    <property type="protein sequence ID" value="MBP0481856.1"/>
    <property type="molecule type" value="Genomic_DNA"/>
</dbReference>
<dbReference type="CDD" id="cd01400">
    <property type="entry name" value="6PGL"/>
    <property type="match status" value="1"/>
</dbReference>
<evidence type="ECO:0000256" key="4">
    <source>
        <dbReference type="ARBA" id="ARBA00010662"/>
    </source>
</evidence>
<evidence type="ECO:0000256" key="3">
    <source>
        <dbReference type="ARBA" id="ARBA00004961"/>
    </source>
</evidence>
<evidence type="ECO:0000256" key="7">
    <source>
        <dbReference type="RuleBase" id="RU365095"/>
    </source>
</evidence>
<dbReference type="SUPFAM" id="SSF100950">
    <property type="entry name" value="NagB/RpiA/CoA transferase-like"/>
    <property type="match status" value="1"/>
</dbReference>
<evidence type="ECO:0000256" key="1">
    <source>
        <dbReference type="ARBA" id="ARBA00000832"/>
    </source>
</evidence>
<dbReference type="RefSeq" id="WP_209359712.1">
    <property type="nucleotide sequence ID" value="NZ_JAGISH010000002.1"/>
</dbReference>
<dbReference type="Proteomes" id="UP000675940">
    <property type="component" value="Unassembled WGS sequence"/>
</dbReference>
<dbReference type="InterPro" id="IPR037171">
    <property type="entry name" value="NagB/RpiA_transferase-like"/>
</dbReference>
<keyword evidence="10" id="KW-1185">Reference proteome</keyword>
<reference evidence="9" key="1">
    <citation type="submission" date="2021-03" db="EMBL/GenBank/DDBJ databases">
        <title>Sagittula salina sp. nov. strain M10.9X isolated from the marine waste.</title>
        <authorList>
            <person name="Satari L."/>
            <person name="Molina-Menor E."/>
            <person name="Vidal-Verdu A."/>
            <person name="Pascual J."/>
            <person name="Pereto J."/>
            <person name="Porcar M."/>
        </authorList>
    </citation>
    <scope>NUCLEOTIDE SEQUENCE</scope>
    <source>
        <strain evidence="9">M10.9X</strain>
    </source>
</reference>
<keyword evidence="7 9" id="KW-0378">Hydrolase</keyword>
<comment type="pathway">
    <text evidence="3 7">Carbohydrate degradation; pentose phosphate pathway; D-ribulose 5-phosphate from D-glucose 6-phosphate (oxidative stage): step 2/3.</text>
</comment>
<name>A0A940MHZ2_9RHOB</name>
<evidence type="ECO:0000313" key="9">
    <source>
        <dbReference type="EMBL" id="MBP0481856.1"/>
    </source>
</evidence>
<dbReference type="Pfam" id="PF01182">
    <property type="entry name" value="Glucosamine_iso"/>
    <property type="match status" value="1"/>
</dbReference>
<feature type="domain" description="Glucosamine/galactosamine-6-phosphate isomerase" evidence="8">
    <location>
        <begin position="10"/>
        <end position="218"/>
    </location>
</feature>
<dbReference type="Gene3D" id="3.40.50.1360">
    <property type="match status" value="1"/>
</dbReference>
<comment type="function">
    <text evidence="2 7">Hydrolysis of 6-phosphogluconolactone to 6-phosphogluconate.</text>
</comment>
<dbReference type="GO" id="GO:0017057">
    <property type="term" value="F:6-phosphogluconolactonase activity"/>
    <property type="evidence" value="ECO:0007669"/>
    <property type="project" value="UniProtKB-UniRule"/>
</dbReference>
<dbReference type="InterPro" id="IPR005900">
    <property type="entry name" value="6-phosphogluconolactonase_DevB"/>
</dbReference>
<proteinExistence type="inferred from homology"/>
<dbReference type="GO" id="GO:0006098">
    <property type="term" value="P:pentose-phosphate shunt"/>
    <property type="evidence" value="ECO:0007669"/>
    <property type="project" value="InterPro"/>
</dbReference>
<comment type="similarity">
    <text evidence="4 7">Belongs to the glucosamine/galactosamine-6-phosphate isomerase family. 6-phosphogluconolactonase subfamily.</text>
</comment>
<dbReference type="PANTHER" id="PTHR11054:SF0">
    <property type="entry name" value="6-PHOSPHOGLUCONOLACTONASE"/>
    <property type="match status" value="1"/>
</dbReference>
<protein>
    <recommendedName>
        <fullName evidence="6 7">6-phosphogluconolactonase</fullName>
        <shortName evidence="7">6PGL</shortName>
        <ecNumber evidence="5 7">3.1.1.31</ecNumber>
    </recommendedName>
</protein>
<dbReference type="NCBIfam" id="TIGR01198">
    <property type="entry name" value="pgl"/>
    <property type="match status" value="1"/>
</dbReference>
<accession>A0A940MHZ2</accession>
<organism evidence="9 10">
    <name type="scientific">Sagittula salina</name>
    <dbReference type="NCBI Taxonomy" id="2820268"/>
    <lineage>
        <taxon>Bacteria</taxon>
        <taxon>Pseudomonadati</taxon>
        <taxon>Pseudomonadota</taxon>
        <taxon>Alphaproteobacteria</taxon>
        <taxon>Rhodobacterales</taxon>
        <taxon>Roseobacteraceae</taxon>
        <taxon>Sagittula</taxon>
    </lineage>
</organism>
<dbReference type="PANTHER" id="PTHR11054">
    <property type="entry name" value="6-PHOSPHOGLUCONOLACTONASE"/>
    <property type="match status" value="1"/>
</dbReference>
<evidence type="ECO:0000256" key="5">
    <source>
        <dbReference type="ARBA" id="ARBA00013198"/>
    </source>
</evidence>
<evidence type="ECO:0000256" key="6">
    <source>
        <dbReference type="ARBA" id="ARBA00020337"/>
    </source>
</evidence>
<dbReference type="GO" id="GO:0005975">
    <property type="term" value="P:carbohydrate metabolic process"/>
    <property type="evidence" value="ECO:0007669"/>
    <property type="project" value="UniProtKB-UniRule"/>
</dbReference>
<dbReference type="InterPro" id="IPR039104">
    <property type="entry name" value="6PGL"/>
</dbReference>
<dbReference type="AlphaFoldDB" id="A0A940MHZ2"/>
<gene>
    <name evidence="7 9" type="primary">pgl</name>
    <name evidence="9" type="ORF">J5474_05040</name>
</gene>
<comment type="catalytic activity">
    <reaction evidence="1 7">
        <text>6-phospho-D-glucono-1,5-lactone + H2O = 6-phospho-D-gluconate + H(+)</text>
        <dbReference type="Rhea" id="RHEA:12556"/>
        <dbReference type="ChEBI" id="CHEBI:15377"/>
        <dbReference type="ChEBI" id="CHEBI:15378"/>
        <dbReference type="ChEBI" id="CHEBI:57955"/>
        <dbReference type="ChEBI" id="CHEBI:58759"/>
        <dbReference type="EC" id="3.1.1.31"/>
    </reaction>
</comment>
<dbReference type="EC" id="3.1.1.31" evidence="5 7"/>
<evidence type="ECO:0000256" key="2">
    <source>
        <dbReference type="ARBA" id="ARBA00002681"/>
    </source>
</evidence>
<evidence type="ECO:0000259" key="8">
    <source>
        <dbReference type="Pfam" id="PF01182"/>
    </source>
</evidence>
<dbReference type="InterPro" id="IPR006148">
    <property type="entry name" value="Glc/Gal-6P_isomerase"/>
</dbReference>
<sequence length="225" mass="24366">MTYEFRAYADREMLSIELAQRLAGDLRSALQHEERAALVVPGGTSPGPIFDDLCAADLDWNRVDVLLGDERWVPEDSPRSNTALVKSRLLVDRAVNARFLPLYAACDRPEEALEALARPIEAVLPLAVVLLGMGEDMHTASLFPGADRLAEALAPDAPTLMAMRASGVPEPRITLSAHVLNGAMAKHVLIFGEGKREALQAARGRPPLEAPINAVLDEAIVHWAP</sequence>